<evidence type="ECO:0000256" key="4">
    <source>
        <dbReference type="ARBA" id="ARBA00022597"/>
    </source>
</evidence>
<accession>A0ABQ0CY66</accession>
<dbReference type="InterPro" id="IPR003663">
    <property type="entry name" value="Sugar/inositol_transpt"/>
</dbReference>
<feature type="transmembrane region" description="Helical" evidence="10">
    <location>
        <begin position="341"/>
        <end position="365"/>
    </location>
</feature>
<feature type="transmembrane region" description="Helical" evidence="10">
    <location>
        <begin position="25"/>
        <end position="48"/>
    </location>
</feature>
<feature type="domain" description="Major facilitator superfamily (MFS) profile" evidence="11">
    <location>
        <begin position="1"/>
        <end position="429"/>
    </location>
</feature>
<organism evidence="12 13">
    <name type="scientific">Epichloe bromicola</name>
    <dbReference type="NCBI Taxonomy" id="79588"/>
    <lineage>
        <taxon>Eukaryota</taxon>
        <taxon>Fungi</taxon>
        <taxon>Dikarya</taxon>
        <taxon>Ascomycota</taxon>
        <taxon>Pezizomycotina</taxon>
        <taxon>Sordariomycetes</taxon>
        <taxon>Hypocreomycetidae</taxon>
        <taxon>Hypocreales</taxon>
        <taxon>Clavicipitaceae</taxon>
        <taxon>Epichloe</taxon>
    </lineage>
</organism>
<evidence type="ECO:0000313" key="13">
    <source>
        <dbReference type="Proteomes" id="UP001562357"/>
    </source>
</evidence>
<dbReference type="CDD" id="cd17356">
    <property type="entry name" value="MFS_HXT"/>
    <property type="match status" value="1"/>
</dbReference>
<keyword evidence="13" id="KW-1185">Reference proteome</keyword>
<evidence type="ECO:0000256" key="3">
    <source>
        <dbReference type="ARBA" id="ARBA00022448"/>
    </source>
</evidence>
<comment type="subcellular location">
    <subcellularLocation>
        <location evidence="1">Membrane</location>
        <topology evidence="1">Multi-pass membrane protein</topology>
    </subcellularLocation>
</comment>
<dbReference type="InterPro" id="IPR005828">
    <property type="entry name" value="MFS_sugar_transport-like"/>
</dbReference>
<feature type="transmembrane region" description="Helical" evidence="10">
    <location>
        <begin position="278"/>
        <end position="299"/>
    </location>
</feature>
<proteinExistence type="inferred from homology"/>
<evidence type="ECO:0000259" key="11">
    <source>
        <dbReference type="PROSITE" id="PS50850"/>
    </source>
</evidence>
<feature type="transmembrane region" description="Helical" evidence="10">
    <location>
        <begin position="308"/>
        <end position="329"/>
    </location>
</feature>
<sequence>MLLFRDFVDRFAQTNSKGVKEWVPIIQSLLVSLMSIGCLLGALSGAYTAEWWGRRKSMSFGVVVFILGNIIQITAMRSWVHMMMGRFVAGLGVGNLSVGVPMFQSESSPREIRGAVVASYQLMITIGILVANIINYGVRSIETSSASWRIVIGIGILTSLPLGIGILTVPESPRWLAGRGDWEGARMSMARLRGLKHDPYNELVEDDVNEMKKILDKERQAGTGTWLECFRPRADIPKVLYRTLLGVAVHFLQQWTGVNYFFYYGATIFESAGIKDPVLTQLILGAVNVAMTFYGLYVVERFGRRRPLFLGALWQATWLLIFAAVGTALPPGENKASGIVMIVSACMFIASFAGTWGPMAWVVIGETFPLRTRSKQASLATAGNWLGNFMIGFLTPLATKGMSYAFGFVFVGTNLAAALLVWCFLYESRMLSLENVDLMYGQPGLRPWTSSEWVPPGYITRKDRDESNFRRRSNAYPEKSDSYTNDATESRTEVV</sequence>
<dbReference type="PANTHER" id="PTHR48022:SF75">
    <property type="entry name" value="GALACTOSE TRANSPORTER-RELATED"/>
    <property type="match status" value="1"/>
</dbReference>
<dbReference type="Pfam" id="PF00083">
    <property type="entry name" value="Sugar_tr"/>
    <property type="match status" value="1"/>
</dbReference>
<feature type="transmembrane region" description="Helical" evidence="10">
    <location>
        <begin position="60"/>
        <end position="80"/>
    </location>
</feature>
<comment type="similarity">
    <text evidence="2 8">Belongs to the major facilitator superfamily. Sugar transporter (TC 2.A.1.1) family.</text>
</comment>
<evidence type="ECO:0000256" key="1">
    <source>
        <dbReference type="ARBA" id="ARBA00004141"/>
    </source>
</evidence>
<dbReference type="EMBL" id="BAAFGZ010000407">
    <property type="protein sequence ID" value="GAB0138388.1"/>
    <property type="molecule type" value="Genomic_DNA"/>
</dbReference>
<keyword evidence="5 10" id="KW-0812">Transmembrane</keyword>
<dbReference type="NCBIfam" id="TIGR00879">
    <property type="entry name" value="SP"/>
    <property type="match status" value="1"/>
</dbReference>
<reference evidence="13" key="1">
    <citation type="submission" date="2024-06" db="EMBL/GenBank/DDBJ databases">
        <title>Draft Genome Sequences of Epichloe bromicola Strains Isolated from Elymus ciliaris.</title>
        <authorList>
            <consortium name="Epichloe bromicola genome sequencing consortium"/>
            <person name="Miura A."/>
            <person name="Imano S."/>
            <person name="Ashida A."/>
            <person name="Sato I."/>
            <person name="Chiba S."/>
            <person name="Tanaka A."/>
            <person name="Camagna M."/>
            <person name="Takemoto D."/>
        </authorList>
    </citation>
    <scope>NUCLEOTIDE SEQUENCE [LARGE SCALE GENOMIC DNA]</scope>
    <source>
        <strain evidence="13">DP</strain>
    </source>
</reference>
<feature type="transmembrane region" description="Helical" evidence="10">
    <location>
        <begin position="115"/>
        <end position="134"/>
    </location>
</feature>
<feature type="transmembrane region" description="Helical" evidence="10">
    <location>
        <begin position="404"/>
        <end position="425"/>
    </location>
</feature>
<gene>
    <name evidence="12" type="primary">g6623</name>
    <name evidence="12" type="ORF">EsDP_00006623</name>
</gene>
<evidence type="ECO:0000256" key="7">
    <source>
        <dbReference type="ARBA" id="ARBA00023136"/>
    </source>
</evidence>
<dbReference type="InterPro" id="IPR005829">
    <property type="entry name" value="Sugar_transporter_CS"/>
</dbReference>
<dbReference type="Proteomes" id="UP001562357">
    <property type="component" value="Unassembled WGS sequence"/>
</dbReference>
<evidence type="ECO:0000256" key="8">
    <source>
        <dbReference type="RuleBase" id="RU003346"/>
    </source>
</evidence>
<comment type="caution">
    <text evidence="12">The sequence shown here is derived from an EMBL/GenBank/DDBJ whole genome shotgun (WGS) entry which is preliminary data.</text>
</comment>
<dbReference type="InterPro" id="IPR050360">
    <property type="entry name" value="MFS_Sugar_Transporters"/>
</dbReference>
<dbReference type="SUPFAM" id="SSF103473">
    <property type="entry name" value="MFS general substrate transporter"/>
    <property type="match status" value="1"/>
</dbReference>
<dbReference type="PROSITE" id="PS50850">
    <property type="entry name" value="MFS"/>
    <property type="match status" value="1"/>
</dbReference>
<evidence type="ECO:0000256" key="6">
    <source>
        <dbReference type="ARBA" id="ARBA00022989"/>
    </source>
</evidence>
<keyword evidence="3 8" id="KW-0813">Transport</keyword>
<dbReference type="PRINTS" id="PR00171">
    <property type="entry name" value="SUGRTRNSPORT"/>
</dbReference>
<name>A0ABQ0CY66_9HYPO</name>
<feature type="region of interest" description="Disordered" evidence="9">
    <location>
        <begin position="464"/>
        <end position="495"/>
    </location>
</feature>
<feature type="transmembrane region" description="Helical" evidence="10">
    <location>
        <begin position="86"/>
        <end position="103"/>
    </location>
</feature>
<dbReference type="InterPro" id="IPR036259">
    <property type="entry name" value="MFS_trans_sf"/>
</dbReference>
<dbReference type="Gene3D" id="1.20.1250.20">
    <property type="entry name" value="MFS general substrate transporter like domains"/>
    <property type="match status" value="1"/>
</dbReference>
<feature type="transmembrane region" description="Helical" evidence="10">
    <location>
        <begin position="146"/>
        <end position="169"/>
    </location>
</feature>
<evidence type="ECO:0000256" key="10">
    <source>
        <dbReference type="SAM" id="Phobius"/>
    </source>
</evidence>
<evidence type="ECO:0000256" key="9">
    <source>
        <dbReference type="SAM" id="MobiDB-lite"/>
    </source>
</evidence>
<protein>
    <recommendedName>
        <fullName evidence="11">Major facilitator superfamily (MFS) profile domain-containing protein</fullName>
    </recommendedName>
</protein>
<dbReference type="PROSITE" id="PS00217">
    <property type="entry name" value="SUGAR_TRANSPORT_2"/>
    <property type="match status" value="1"/>
</dbReference>
<dbReference type="PANTHER" id="PTHR48022">
    <property type="entry name" value="PLASTIDIC GLUCOSE TRANSPORTER 4"/>
    <property type="match status" value="1"/>
</dbReference>
<dbReference type="PROSITE" id="PS00216">
    <property type="entry name" value="SUGAR_TRANSPORT_1"/>
    <property type="match status" value="2"/>
</dbReference>
<keyword evidence="6 10" id="KW-1133">Transmembrane helix</keyword>
<keyword evidence="7 10" id="KW-0472">Membrane</keyword>
<keyword evidence="4" id="KW-0762">Sugar transport</keyword>
<evidence type="ECO:0000256" key="5">
    <source>
        <dbReference type="ARBA" id="ARBA00022692"/>
    </source>
</evidence>
<dbReference type="InterPro" id="IPR020846">
    <property type="entry name" value="MFS_dom"/>
</dbReference>
<evidence type="ECO:0000256" key="2">
    <source>
        <dbReference type="ARBA" id="ARBA00010992"/>
    </source>
</evidence>
<feature type="transmembrane region" description="Helical" evidence="10">
    <location>
        <begin position="377"/>
        <end position="398"/>
    </location>
</feature>
<evidence type="ECO:0000313" key="12">
    <source>
        <dbReference type="EMBL" id="GAB0138388.1"/>
    </source>
</evidence>